<evidence type="ECO:0000313" key="1">
    <source>
        <dbReference type="EMBL" id="VEL22655.1"/>
    </source>
</evidence>
<evidence type="ECO:0000313" key="2">
    <source>
        <dbReference type="Proteomes" id="UP000784294"/>
    </source>
</evidence>
<organism evidence="1 2">
    <name type="scientific">Protopolystoma xenopodis</name>
    <dbReference type="NCBI Taxonomy" id="117903"/>
    <lineage>
        <taxon>Eukaryota</taxon>
        <taxon>Metazoa</taxon>
        <taxon>Spiralia</taxon>
        <taxon>Lophotrochozoa</taxon>
        <taxon>Platyhelminthes</taxon>
        <taxon>Monogenea</taxon>
        <taxon>Polyopisthocotylea</taxon>
        <taxon>Polystomatidea</taxon>
        <taxon>Polystomatidae</taxon>
        <taxon>Protopolystoma</taxon>
    </lineage>
</organism>
<dbReference type="AlphaFoldDB" id="A0A3S5A8E5"/>
<proteinExistence type="predicted"/>
<name>A0A3S5A8E5_9PLAT</name>
<gene>
    <name evidence="1" type="ORF">PXEA_LOCUS16095</name>
</gene>
<sequence length="58" mass="6665">MSAFDVKALTYCELQCIRLDQQLVSLLTQYPDYRCEFSAALHDELSFNIREGYDPSVG</sequence>
<reference evidence="1" key="1">
    <citation type="submission" date="2018-11" db="EMBL/GenBank/DDBJ databases">
        <authorList>
            <consortium name="Pathogen Informatics"/>
        </authorList>
    </citation>
    <scope>NUCLEOTIDE SEQUENCE</scope>
</reference>
<dbReference type="OrthoDB" id="447251at2759"/>
<dbReference type="Proteomes" id="UP000784294">
    <property type="component" value="Unassembled WGS sequence"/>
</dbReference>
<protein>
    <submittedName>
        <fullName evidence="1">Uncharacterized protein</fullName>
    </submittedName>
</protein>
<comment type="caution">
    <text evidence="1">The sequence shown here is derived from an EMBL/GenBank/DDBJ whole genome shotgun (WGS) entry which is preliminary data.</text>
</comment>
<keyword evidence="2" id="KW-1185">Reference proteome</keyword>
<dbReference type="Gene3D" id="2.60.120.10">
    <property type="entry name" value="Jelly Rolls"/>
    <property type="match status" value="1"/>
</dbReference>
<dbReference type="EMBL" id="CAAALY010057729">
    <property type="protein sequence ID" value="VEL22655.1"/>
    <property type="molecule type" value="Genomic_DNA"/>
</dbReference>
<accession>A0A3S5A8E5</accession>
<dbReference type="InterPro" id="IPR014710">
    <property type="entry name" value="RmlC-like_jellyroll"/>
</dbReference>